<name>A0ABU2XT39_9ACTN</name>
<dbReference type="RefSeq" id="WP_311728800.1">
    <property type="nucleotide sequence ID" value="NZ_JAVRFD010000025.1"/>
</dbReference>
<organism evidence="2 3">
    <name type="scientific">Streptomyces lonegramiae</name>
    <dbReference type="NCBI Taxonomy" id="3075524"/>
    <lineage>
        <taxon>Bacteria</taxon>
        <taxon>Bacillati</taxon>
        <taxon>Actinomycetota</taxon>
        <taxon>Actinomycetes</taxon>
        <taxon>Kitasatosporales</taxon>
        <taxon>Streptomycetaceae</taxon>
        <taxon>Streptomyces</taxon>
    </lineage>
</organism>
<reference evidence="2" key="1">
    <citation type="submission" date="2024-05" db="EMBL/GenBank/DDBJ databases">
        <title>30 novel species of actinomycetes from the DSMZ collection.</title>
        <authorList>
            <person name="Nouioui I."/>
        </authorList>
    </citation>
    <scope>NUCLEOTIDE SEQUENCE</scope>
    <source>
        <strain evidence="2">DSM 41529</strain>
    </source>
</reference>
<protein>
    <submittedName>
        <fullName evidence="2">Uncharacterized protein</fullName>
    </submittedName>
</protein>
<evidence type="ECO:0000256" key="1">
    <source>
        <dbReference type="SAM" id="MobiDB-lite"/>
    </source>
</evidence>
<evidence type="ECO:0000313" key="3">
    <source>
        <dbReference type="Proteomes" id="UP001180754"/>
    </source>
</evidence>
<sequence length="115" mass="12365">MSTRPRLLPWPDSAGKRCYLVTDDDGNGRLSRLADEMEAMQLRAGAELLCHVGKMLGDHKVGVGELRFLVKSLCEALHDALRVAESRGGRLPARADGEPHESLAGAPESEGGVCE</sequence>
<dbReference type="Proteomes" id="UP001180754">
    <property type="component" value="Unassembled WGS sequence"/>
</dbReference>
<proteinExistence type="predicted"/>
<gene>
    <name evidence="2" type="ORF">RND15_36905</name>
</gene>
<feature type="compositionally biased region" description="Basic and acidic residues" evidence="1">
    <location>
        <begin position="87"/>
        <end position="101"/>
    </location>
</feature>
<dbReference type="EMBL" id="JAVRFD010000025">
    <property type="protein sequence ID" value="MDT0548230.1"/>
    <property type="molecule type" value="Genomic_DNA"/>
</dbReference>
<keyword evidence="3" id="KW-1185">Reference proteome</keyword>
<comment type="caution">
    <text evidence="2">The sequence shown here is derived from an EMBL/GenBank/DDBJ whole genome shotgun (WGS) entry which is preliminary data.</text>
</comment>
<evidence type="ECO:0000313" key="2">
    <source>
        <dbReference type="EMBL" id="MDT0548230.1"/>
    </source>
</evidence>
<accession>A0ABU2XT39</accession>
<feature type="region of interest" description="Disordered" evidence="1">
    <location>
        <begin position="87"/>
        <end position="115"/>
    </location>
</feature>